<reference evidence="2" key="1">
    <citation type="submission" date="2020-02" db="EMBL/GenBank/DDBJ databases">
        <authorList>
            <person name="Scholz U."/>
            <person name="Mascher M."/>
            <person name="Fiebig A."/>
        </authorList>
    </citation>
    <scope>NUCLEOTIDE SEQUENCE</scope>
</reference>
<dbReference type="Proteomes" id="UP000663760">
    <property type="component" value="Chromosome 8"/>
</dbReference>
<dbReference type="AlphaFoldDB" id="A0A7I8KTB6"/>
<accession>A0A7I8KTB6</accession>
<dbReference type="OrthoDB" id="2012063at2759"/>
<feature type="signal peptide" evidence="1">
    <location>
        <begin position="1"/>
        <end position="27"/>
    </location>
</feature>
<keyword evidence="1" id="KW-0732">Signal</keyword>
<feature type="chain" id="PRO_5029732259" evidence="1">
    <location>
        <begin position="28"/>
        <end position="352"/>
    </location>
</feature>
<dbReference type="PANTHER" id="PTHR31656">
    <property type="entry name" value="ROOT CAP DOMAIN-CONTAINING PROTEIN"/>
    <property type="match status" value="1"/>
</dbReference>
<evidence type="ECO:0000313" key="3">
    <source>
        <dbReference type="Proteomes" id="UP000663760"/>
    </source>
</evidence>
<dbReference type="InterPro" id="IPR009646">
    <property type="entry name" value="Root_cap"/>
</dbReference>
<organism evidence="2 3">
    <name type="scientific">Spirodela intermedia</name>
    <name type="common">Intermediate duckweed</name>
    <dbReference type="NCBI Taxonomy" id="51605"/>
    <lineage>
        <taxon>Eukaryota</taxon>
        <taxon>Viridiplantae</taxon>
        <taxon>Streptophyta</taxon>
        <taxon>Embryophyta</taxon>
        <taxon>Tracheophyta</taxon>
        <taxon>Spermatophyta</taxon>
        <taxon>Magnoliopsida</taxon>
        <taxon>Liliopsida</taxon>
        <taxon>Araceae</taxon>
        <taxon>Lemnoideae</taxon>
        <taxon>Spirodela</taxon>
    </lineage>
</organism>
<proteinExistence type="predicted"/>
<protein>
    <submittedName>
        <fullName evidence="2">Uncharacterized protein</fullName>
    </submittedName>
</protein>
<keyword evidence="3" id="KW-1185">Reference proteome</keyword>
<name>A0A7I8KTB6_SPIIN</name>
<gene>
    <name evidence="2" type="ORF">SI8410_08010893</name>
</gene>
<dbReference type="Pfam" id="PF06830">
    <property type="entry name" value="Root_cap"/>
    <property type="match status" value="1"/>
</dbReference>
<evidence type="ECO:0000313" key="2">
    <source>
        <dbReference type="EMBL" id="CAA7400215.1"/>
    </source>
</evidence>
<evidence type="ECO:0000256" key="1">
    <source>
        <dbReference type="SAM" id="SignalP"/>
    </source>
</evidence>
<sequence>MASSKSCCFPIFLYSLVLLSMGATTSAQSLEVAAPLVRPPLSLPPGRRTVTCTLRQFPSCFQVRARCPVGCPTSCFMDCTLCKPVCNCDRPGAVCQDPRFIGGDGITFYFHGQRDRDFCLVTDRHLHINAHFIGKRVGANNRDFTWVQSLGVLFPGHHLFVGARKTAAWDDAIDRLELAFDGEPIKLPPAEGAEWHSQTAPHISLTRTRDANGVAVGVVAQFAINAVVVPITEEDSKRHGYNITDEDCFAHLDLVFTFYNLTDDVHGILGQTYRKNNPSRARMDVAVPVLGGEKEFATSGIFSTDCLAARFQAGGAAAVEKMGKEHENMGTPRTTMQCHSRRASGYGMACTR</sequence>
<dbReference type="EMBL" id="LR746271">
    <property type="protein sequence ID" value="CAA7400215.1"/>
    <property type="molecule type" value="Genomic_DNA"/>
</dbReference>